<gene>
    <name evidence="2" type="ORF">CBF27_09225</name>
</gene>
<reference evidence="2 3" key="1">
    <citation type="submission" date="2017-05" db="EMBL/GenBank/DDBJ databases">
        <title>Vagococcus spp. assemblies.</title>
        <authorList>
            <person name="Gulvik C.A."/>
        </authorList>
    </citation>
    <scope>NUCLEOTIDE SEQUENCE [LARGE SCALE GENOMIC DNA]</scope>
    <source>
        <strain evidence="2 3">LMG 24798</strain>
    </source>
</reference>
<evidence type="ECO:0000313" key="3">
    <source>
        <dbReference type="Proteomes" id="UP000286773"/>
    </source>
</evidence>
<dbReference type="PROSITE" id="PS51257">
    <property type="entry name" value="PROKAR_LIPOPROTEIN"/>
    <property type="match status" value="1"/>
</dbReference>
<proteinExistence type="predicted"/>
<protein>
    <recommendedName>
        <fullName evidence="4">DUF4467 domain-containing protein</fullName>
    </recommendedName>
</protein>
<keyword evidence="1" id="KW-0732">Signal</keyword>
<organism evidence="2 3">
    <name type="scientific">Vagococcus acidifermentans</name>
    <dbReference type="NCBI Taxonomy" id="564710"/>
    <lineage>
        <taxon>Bacteria</taxon>
        <taxon>Bacillati</taxon>
        <taxon>Bacillota</taxon>
        <taxon>Bacilli</taxon>
        <taxon>Lactobacillales</taxon>
        <taxon>Enterococcaceae</taxon>
        <taxon>Vagococcus</taxon>
    </lineage>
</organism>
<feature type="signal peptide" evidence="1">
    <location>
        <begin position="1"/>
        <end position="24"/>
    </location>
</feature>
<evidence type="ECO:0008006" key="4">
    <source>
        <dbReference type="Google" id="ProtNLM"/>
    </source>
</evidence>
<evidence type="ECO:0000313" key="2">
    <source>
        <dbReference type="EMBL" id="RSU10866.1"/>
    </source>
</evidence>
<name>A0A430AS35_9ENTE</name>
<dbReference type="AlphaFoldDB" id="A0A430AS35"/>
<dbReference type="Proteomes" id="UP000286773">
    <property type="component" value="Unassembled WGS sequence"/>
</dbReference>
<comment type="caution">
    <text evidence="2">The sequence shown here is derived from an EMBL/GenBank/DDBJ whole genome shotgun (WGS) entry which is preliminary data.</text>
</comment>
<dbReference type="EMBL" id="NGKC01000010">
    <property type="protein sequence ID" value="RSU10866.1"/>
    <property type="molecule type" value="Genomic_DNA"/>
</dbReference>
<evidence type="ECO:0000256" key="1">
    <source>
        <dbReference type="SAM" id="SignalP"/>
    </source>
</evidence>
<accession>A0A430AS35</accession>
<feature type="chain" id="PRO_5019394186" description="DUF4467 domain-containing protein" evidence="1">
    <location>
        <begin position="25"/>
        <end position="124"/>
    </location>
</feature>
<dbReference type="RefSeq" id="WP_126814016.1">
    <property type="nucleotide sequence ID" value="NZ_NGKC01000010.1"/>
</dbReference>
<sequence>MKQIFVILIAAVFFLVGCTTKNTASDGEQVANALYDLKLKSADDKTVLTKENSNVHIYKKDGVFYALFTIQPEPPKTEETVYKVTSSAGEITKSDVKQVPDFDRSILDGLDSEYEKNDVSFAVE</sequence>
<keyword evidence="3" id="KW-1185">Reference proteome</keyword>